<evidence type="ECO:0000256" key="2">
    <source>
        <dbReference type="SAM" id="Phobius"/>
    </source>
</evidence>
<keyword evidence="4" id="KW-1185">Reference proteome</keyword>
<feature type="transmembrane region" description="Helical" evidence="2">
    <location>
        <begin position="67"/>
        <end position="91"/>
    </location>
</feature>
<dbReference type="Proteomes" id="UP000046392">
    <property type="component" value="Unplaced"/>
</dbReference>
<organism evidence="4 5">
    <name type="scientific">Strongyloides papillosus</name>
    <name type="common">Intestinal threadworm</name>
    <dbReference type="NCBI Taxonomy" id="174720"/>
    <lineage>
        <taxon>Eukaryota</taxon>
        <taxon>Metazoa</taxon>
        <taxon>Ecdysozoa</taxon>
        <taxon>Nematoda</taxon>
        <taxon>Chromadorea</taxon>
        <taxon>Rhabditida</taxon>
        <taxon>Tylenchina</taxon>
        <taxon>Panagrolaimomorpha</taxon>
        <taxon>Strongyloidoidea</taxon>
        <taxon>Strongyloididae</taxon>
        <taxon>Strongyloides</taxon>
    </lineage>
</organism>
<sequence length="161" mass="18603">MKFKGKNLCDFNPCLNEGVCQWPIVNESYFGCKCQPCYSGIFCEKRDCINEEENIVYNEKFPEIRTISHYLAIATLWSLFFIACITTLRFISRVGKLKRDENEGTVIDCTSYVAHEDSMCSSFYGATHGETRKRMNKVKNAVHKEHTFKGFPPLKDTKTEK</sequence>
<name>A0A0N5B746_STREA</name>
<proteinExistence type="predicted"/>
<dbReference type="SUPFAM" id="SSF57196">
    <property type="entry name" value="EGF/Laminin"/>
    <property type="match status" value="1"/>
</dbReference>
<evidence type="ECO:0000313" key="5">
    <source>
        <dbReference type="WBParaSite" id="SPAL_0000187400.1"/>
    </source>
</evidence>
<feature type="domain" description="EGF-like" evidence="3">
    <location>
        <begin position="5"/>
        <end position="44"/>
    </location>
</feature>
<evidence type="ECO:0000259" key="3">
    <source>
        <dbReference type="PROSITE" id="PS50026"/>
    </source>
</evidence>
<keyword evidence="2" id="KW-0812">Transmembrane</keyword>
<dbReference type="InterPro" id="IPR000742">
    <property type="entry name" value="EGF"/>
</dbReference>
<dbReference type="WBParaSite" id="SPAL_0000187400.1">
    <property type="protein sequence ID" value="SPAL_0000187400.1"/>
    <property type="gene ID" value="SPAL_0000187400"/>
</dbReference>
<comment type="caution">
    <text evidence="1">Lacks conserved residue(s) required for the propagation of feature annotation.</text>
</comment>
<keyword evidence="1" id="KW-1015">Disulfide bond</keyword>
<dbReference type="AlphaFoldDB" id="A0A0N5B746"/>
<dbReference type="PROSITE" id="PS50026">
    <property type="entry name" value="EGF_3"/>
    <property type="match status" value="1"/>
</dbReference>
<keyword evidence="1" id="KW-0245">EGF-like domain</keyword>
<keyword evidence="2" id="KW-1133">Transmembrane helix</keyword>
<keyword evidence="2" id="KW-0472">Membrane</keyword>
<reference evidence="5" key="1">
    <citation type="submission" date="2017-02" db="UniProtKB">
        <authorList>
            <consortium name="WormBaseParasite"/>
        </authorList>
    </citation>
    <scope>IDENTIFICATION</scope>
</reference>
<protein>
    <submittedName>
        <fullName evidence="5">EGF-like domain-containing protein</fullName>
    </submittedName>
</protein>
<feature type="disulfide bond" evidence="1">
    <location>
        <begin position="34"/>
        <end position="43"/>
    </location>
</feature>
<evidence type="ECO:0000256" key="1">
    <source>
        <dbReference type="PROSITE-ProRule" id="PRU00076"/>
    </source>
</evidence>
<dbReference type="PROSITE" id="PS00022">
    <property type="entry name" value="EGF_1"/>
    <property type="match status" value="1"/>
</dbReference>
<evidence type="ECO:0000313" key="4">
    <source>
        <dbReference type="Proteomes" id="UP000046392"/>
    </source>
</evidence>
<dbReference type="Gene3D" id="2.10.25.10">
    <property type="entry name" value="Laminin"/>
    <property type="match status" value="1"/>
</dbReference>
<accession>A0A0N5B746</accession>